<comment type="caution">
    <text evidence="1">The sequence shown here is derived from an EMBL/GenBank/DDBJ whole genome shotgun (WGS) entry which is preliminary data.</text>
</comment>
<gene>
    <name evidence="1" type="ORF">AB0D65_31875</name>
</gene>
<name>A0ABV3EE96_9ACTN</name>
<dbReference type="EMBL" id="JBEZLS010000030">
    <property type="protein sequence ID" value="MEU9355477.1"/>
    <property type="molecule type" value="Genomic_DNA"/>
</dbReference>
<proteinExistence type="predicted"/>
<accession>A0ABV3EE96</accession>
<protein>
    <submittedName>
        <fullName evidence="1">Uncharacterized protein</fullName>
    </submittedName>
</protein>
<keyword evidence="2" id="KW-1185">Reference proteome</keyword>
<evidence type="ECO:0000313" key="2">
    <source>
        <dbReference type="Proteomes" id="UP001551582"/>
    </source>
</evidence>
<evidence type="ECO:0000313" key="1">
    <source>
        <dbReference type="EMBL" id="MEU9355477.1"/>
    </source>
</evidence>
<dbReference type="Proteomes" id="UP001551582">
    <property type="component" value="Unassembled WGS sequence"/>
</dbReference>
<reference evidence="1 2" key="1">
    <citation type="submission" date="2024-06" db="EMBL/GenBank/DDBJ databases">
        <title>The Natural Products Discovery Center: Release of the First 8490 Sequenced Strains for Exploring Actinobacteria Biosynthetic Diversity.</title>
        <authorList>
            <person name="Kalkreuter E."/>
            <person name="Kautsar S.A."/>
            <person name="Yang D."/>
            <person name="Bader C.D."/>
            <person name="Teijaro C.N."/>
            <person name="Fluegel L."/>
            <person name="Davis C.M."/>
            <person name="Simpson J.R."/>
            <person name="Lauterbach L."/>
            <person name="Steele A.D."/>
            <person name="Gui C."/>
            <person name="Meng S."/>
            <person name="Li G."/>
            <person name="Viehrig K."/>
            <person name="Ye F."/>
            <person name="Su P."/>
            <person name="Kiefer A.F."/>
            <person name="Nichols A."/>
            <person name="Cepeda A.J."/>
            <person name="Yan W."/>
            <person name="Fan B."/>
            <person name="Jiang Y."/>
            <person name="Adhikari A."/>
            <person name="Zheng C.-J."/>
            <person name="Schuster L."/>
            <person name="Cowan T.M."/>
            <person name="Smanski M.J."/>
            <person name="Chevrette M.G."/>
            <person name="De Carvalho L.P.S."/>
            <person name="Shen B."/>
        </authorList>
    </citation>
    <scope>NUCLEOTIDE SEQUENCE [LARGE SCALE GENOMIC DNA]</scope>
    <source>
        <strain evidence="1 2">NPDC048274</strain>
    </source>
</reference>
<organism evidence="1 2">
    <name type="scientific">Streptomyces griseoloalbus</name>
    <dbReference type="NCBI Taxonomy" id="67303"/>
    <lineage>
        <taxon>Bacteria</taxon>
        <taxon>Bacillati</taxon>
        <taxon>Actinomycetota</taxon>
        <taxon>Actinomycetes</taxon>
        <taxon>Kitasatosporales</taxon>
        <taxon>Streptomycetaceae</taxon>
        <taxon>Streptomyces</taxon>
    </lineage>
</organism>
<dbReference type="RefSeq" id="WP_359988433.1">
    <property type="nucleotide sequence ID" value="NZ_JBEZLS010000030.1"/>
</dbReference>
<sequence length="73" mass="8142">MAARTAAIPSTAKRSSSKQFHLTCVRADPPLPSLRWRYAWSWTPSDIATVVAQLEDPFEVMRGGVIFDLLKPV</sequence>